<dbReference type="InterPro" id="IPR036691">
    <property type="entry name" value="Endo/exonu/phosph_ase_sf"/>
</dbReference>
<name>A0A6S7GUL3_PARCT</name>
<proteinExistence type="predicted"/>
<gene>
    <name evidence="1" type="ORF">PACLA_8A045940</name>
</gene>
<dbReference type="Pfam" id="PF00078">
    <property type="entry name" value="RVT_1"/>
    <property type="match status" value="2"/>
</dbReference>
<organism evidence="1 2">
    <name type="scientific">Paramuricea clavata</name>
    <name type="common">Red gorgonian</name>
    <name type="synonym">Violescent sea-whip</name>
    <dbReference type="NCBI Taxonomy" id="317549"/>
    <lineage>
        <taxon>Eukaryota</taxon>
        <taxon>Metazoa</taxon>
        <taxon>Cnidaria</taxon>
        <taxon>Anthozoa</taxon>
        <taxon>Octocorallia</taxon>
        <taxon>Malacalcyonacea</taxon>
        <taxon>Plexauridae</taxon>
        <taxon>Paramuricea</taxon>
    </lineage>
</organism>
<keyword evidence="2" id="KW-1185">Reference proteome</keyword>
<dbReference type="PROSITE" id="PS50878">
    <property type="entry name" value="RT_POL"/>
    <property type="match status" value="1"/>
</dbReference>
<reference evidence="1" key="1">
    <citation type="submission" date="2020-04" db="EMBL/GenBank/DDBJ databases">
        <authorList>
            <person name="Alioto T."/>
            <person name="Alioto T."/>
            <person name="Gomez Garrido J."/>
        </authorList>
    </citation>
    <scope>NUCLEOTIDE SEQUENCE</scope>
    <source>
        <strain evidence="1">A484AB</strain>
    </source>
</reference>
<dbReference type="OrthoDB" id="6073759at2759"/>
<dbReference type="SUPFAM" id="SSF56672">
    <property type="entry name" value="DNA/RNA polymerases"/>
    <property type="match status" value="1"/>
</dbReference>
<dbReference type="CDD" id="cd01650">
    <property type="entry name" value="RT_nLTR_like"/>
    <property type="match status" value="1"/>
</dbReference>
<protein>
    <submittedName>
        <fullName evidence="1">Uncharacterized protein</fullName>
    </submittedName>
</protein>
<dbReference type="PANTHER" id="PTHR19446">
    <property type="entry name" value="REVERSE TRANSCRIPTASES"/>
    <property type="match status" value="1"/>
</dbReference>
<dbReference type="InterPro" id="IPR043502">
    <property type="entry name" value="DNA/RNA_pol_sf"/>
</dbReference>
<accession>A0A6S7GUL3</accession>
<dbReference type="CDD" id="cd09076">
    <property type="entry name" value="L1-EN"/>
    <property type="match status" value="1"/>
</dbReference>
<dbReference type="InterPro" id="IPR000477">
    <property type="entry name" value="RT_dom"/>
</dbReference>
<dbReference type="Pfam" id="PF03372">
    <property type="entry name" value="Exo_endo_phos"/>
    <property type="match status" value="1"/>
</dbReference>
<evidence type="ECO:0000313" key="1">
    <source>
        <dbReference type="EMBL" id="CAB3997114.1"/>
    </source>
</evidence>
<dbReference type="GO" id="GO:0003824">
    <property type="term" value="F:catalytic activity"/>
    <property type="evidence" value="ECO:0007669"/>
    <property type="project" value="InterPro"/>
</dbReference>
<sequence length="1446" mass="164224">MLGRLTRRLNKSEVESCDGELSEAECRAALHGMSRGKTPGSDGFPMEFFVCFWDLLGPDLVRILNLAYQQGQLSISQRRGIIIVLYKKHDRLETKNYRPISLLNVDYKIATRAIAGRLLGVIGSIVGYDQTCGIPGHTISENLMLMRDLIEYADRADIPLALLSLDQEKAYDRATFDIYAQYERASGAKLNHGKSKGLWLGAWKDRQDTPHGINWVKELLLLGATISAGDYSTATWEAPVAKVEKRLSSWKGRQLTYQGKATVINTLGLSQIWHLCHVFTIPEWAKKRIVKATWGFFWSGRRDLVVRRTVCLPKGQGGFGVIDFDLKAKAFAIQWVKRYFAPTPAKWKAFFSFFSHLVDVNWKIAHGVLYTASRLKLSSISSLSVDTTTVVKHYLWVARNDFRFRDKRRTEADCLKAIIARLKFLLKVLASRCRSPSQIRSFEKQWLASLVLVLWLSLFLRLSVNGGRLHWLYCPDRLAFYIRKQRSGSGRIRCQTYHLSHNTLYIYFPGRNLHLVFLLYVTCLPTEFQAIAHTFQVLINWLVCHSSAHVLPVKLTKYQVNIQTSHYFTGAKADMFATLVSWLMPHGRRAPLHDGTRVRESTARVAHKCSSVDPCAIYNFLGGADHVEAKAINVRQVIDELRSQFRRLNFEPYGRIKLIKSEQYSNIYTGVRNVLMEARKKSAFNVLSLLCRIKYFCSGGNGVKERLSPLLQTFLVFFQTHGLRDQAKRNALFSWLNCVKADVVCLQETHSISRDEFVTWVSLESDAANNLQHYSVLSSPGSLCSRGIAVLYKPSLSVDAEIFDDIGRLQVIKFSVCGTASSSFQLVNVYGPNRKPDGEVFFESIGSQVDASLPTIVCGDFNTVVDPAIDRFGCNPTSPWAYNWPRSLQDFTHELDLHDIWRLRNPNTRSYTWHRANGLQASRLDMFWVSSSLLSHVIDVSIYPFFRSDHSYVFLQLTLPSLPRRGPGVWKLNASLLKDDNYKQKIQEFWQAWQLEQGTFPSLAVWWDAGKKRIRALTRRYSQQLARARRARIKSLENTLFHLHHRQQNGEDVSAWLNEAKTDLELEHLHVANGARIRSREQWAEEGETSSSYFFRQEKSRAIKRLFSGIKNAQGLVVHSISAIIRVWCLFYVQLFTAAILVPGDQAFFLGSLERSLSHTESALCEGAITEDECLKALRQMKNNKSPGVDGLPYEFYTRFWPVLGTDLISVYNDCFSSGCLSFSQQTGLITLLYKKGDKLDTKNWHPISLLCTDYKILAKVLTNRLVAVISSVVGPEQVCGVPSRLSSENIRLIKDAVDYANGSAMSAALVSLDQEKAFDRVDWSFMLRVLEAMNFGPSFRSWVQLLYTSLFSQVLVDDYVSQLFPVTRGVRQGCPLSPLLYILVAETIACAIRQDPNIDGLLLPNGSHTKLFQYADDTSIFVMSDQSLLALFLCLNDMNVHPGQS</sequence>
<dbReference type="EMBL" id="CACRXK020003026">
    <property type="protein sequence ID" value="CAB3997114.1"/>
    <property type="molecule type" value="Genomic_DNA"/>
</dbReference>
<dbReference type="Gene3D" id="3.60.10.10">
    <property type="entry name" value="Endonuclease/exonuclease/phosphatase"/>
    <property type="match status" value="1"/>
</dbReference>
<dbReference type="Proteomes" id="UP001152795">
    <property type="component" value="Unassembled WGS sequence"/>
</dbReference>
<dbReference type="SUPFAM" id="SSF56219">
    <property type="entry name" value="DNase I-like"/>
    <property type="match status" value="1"/>
</dbReference>
<evidence type="ECO:0000313" key="2">
    <source>
        <dbReference type="Proteomes" id="UP001152795"/>
    </source>
</evidence>
<dbReference type="InterPro" id="IPR005135">
    <property type="entry name" value="Endo/exonuclease/phosphatase"/>
</dbReference>
<comment type="caution">
    <text evidence="1">The sequence shown here is derived from an EMBL/GenBank/DDBJ whole genome shotgun (WGS) entry which is preliminary data.</text>
</comment>